<keyword evidence="1" id="KW-0067">ATP-binding</keyword>
<comment type="cofactor">
    <cofactor evidence="1">
        <name>Mg(2+)</name>
        <dbReference type="ChEBI" id="CHEBI:18420"/>
    </cofactor>
</comment>
<dbReference type="Pfam" id="PF05970">
    <property type="entry name" value="PIF1"/>
    <property type="match status" value="1"/>
</dbReference>
<dbReference type="GO" id="GO:0006281">
    <property type="term" value="P:DNA repair"/>
    <property type="evidence" value="ECO:0007669"/>
    <property type="project" value="UniProtKB-KW"/>
</dbReference>
<dbReference type="GO" id="GO:0000723">
    <property type="term" value="P:telomere maintenance"/>
    <property type="evidence" value="ECO:0007669"/>
    <property type="project" value="InterPro"/>
</dbReference>
<dbReference type="SUPFAM" id="SSF52540">
    <property type="entry name" value="P-loop containing nucleoside triphosphate hydrolases"/>
    <property type="match status" value="2"/>
</dbReference>
<evidence type="ECO:0000313" key="6">
    <source>
        <dbReference type="Proteomes" id="UP001177003"/>
    </source>
</evidence>
<evidence type="ECO:0000256" key="1">
    <source>
        <dbReference type="RuleBase" id="RU363044"/>
    </source>
</evidence>
<dbReference type="PANTHER" id="PTHR10492:SF96">
    <property type="entry name" value="ATP-DEPENDENT DNA HELICASE"/>
    <property type="match status" value="1"/>
</dbReference>
<keyword evidence="1" id="KW-0233">DNA recombination</keyword>
<organism evidence="5 6">
    <name type="scientific">Lactuca saligna</name>
    <name type="common">Willowleaf lettuce</name>
    <dbReference type="NCBI Taxonomy" id="75948"/>
    <lineage>
        <taxon>Eukaryota</taxon>
        <taxon>Viridiplantae</taxon>
        <taxon>Streptophyta</taxon>
        <taxon>Embryophyta</taxon>
        <taxon>Tracheophyta</taxon>
        <taxon>Spermatophyta</taxon>
        <taxon>Magnoliopsida</taxon>
        <taxon>eudicotyledons</taxon>
        <taxon>Gunneridae</taxon>
        <taxon>Pentapetalae</taxon>
        <taxon>asterids</taxon>
        <taxon>campanulids</taxon>
        <taxon>Asterales</taxon>
        <taxon>Asteraceae</taxon>
        <taxon>Cichorioideae</taxon>
        <taxon>Cichorieae</taxon>
        <taxon>Lactucinae</taxon>
        <taxon>Lactuca</taxon>
    </lineage>
</organism>
<dbReference type="Gene3D" id="2.40.50.140">
    <property type="entry name" value="Nucleic acid-binding proteins"/>
    <property type="match status" value="2"/>
</dbReference>
<proteinExistence type="inferred from homology"/>
<dbReference type="GO" id="GO:0016787">
    <property type="term" value="F:hydrolase activity"/>
    <property type="evidence" value="ECO:0007669"/>
    <property type="project" value="UniProtKB-KW"/>
</dbReference>
<dbReference type="Proteomes" id="UP001177003">
    <property type="component" value="Chromosome 4"/>
</dbReference>
<feature type="domain" description="DNA helicase Pif1-like DEAD-box helicase" evidence="3">
    <location>
        <begin position="924"/>
        <end position="1142"/>
    </location>
</feature>
<comment type="similarity">
    <text evidence="1">Belongs to the helicase family.</text>
</comment>
<dbReference type="EC" id="5.6.2.3" evidence="1"/>
<dbReference type="GO" id="GO:0006310">
    <property type="term" value="P:DNA recombination"/>
    <property type="evidence" value="ECO:0007669"/>
    <property type="project" value="UniProtKB-KW"/>
</dbReference>
<evidence type="ECO:0000313" key="5">
    <source>
        <dbReference type="EMBL" id="CAI9282195.1"/>
    </source>
</evidence>
<keyword evidence="1" id="KW-0234">DNA repair</keyword>
<dbReference type="GO" id="GO:0043139">
    <property type="term" value="F:5'-3' DNA helicase activity"/>
    <property type="evidence" value="ECO:0007669"/>
    <property type="project" value="UniProtKB-EC"/>
</dbReference>
<gene>
    <name evidence="5" type="ORF">LSALG_LOCUS21845</name>
</gene>
<feature type="region of interest" description="Disordered" evidence="2">
    <location>
        <begin position="1635"/>
        <end position="1696"/>
    </location>
</feature>
<protein>
    <recommendedName>
        <fullName evidence="1">ATP-dependent DNA helicase</fullName>
        <ecNumber evidence="1">5.6.2.3</ecNumber>
    </recommendedName>
</protein>
<dbReference type="Pfam" id="PF14214">
    <property type="entry name" value="Helitron_like_N"/>
    <property type="match status" value="1"/>
</dbReference>
<keyword evidence="1" id="KW-0227">DNA damage</keyword>
<keyword evidence="6" id="KW-1185">Reference proteome</keyword>
<evidence type="ECO:0000259" key="3">
    <source>
        <dbReference type="Pfam" id="PF05970"/>
    </source>
</evidence>
<sequence length="1696" mass="192449">MARRPKRLSSPGASSSVPRTRRSRHSLFFAGLPDYVDSGDCTCVCEFCGAYFWYVERALKLSTPAHPKYYHCCRDGDVVLPYPSRFHPEFLDLYQNATFLKDIIAYNSMFSMTSFGVNIDKSVNDNRGPYVFKISKNEVRNRLRAFGGPTGTDLDPNIVQYLVTFLGANNEYVKTFKTAKTMAEENNLENYSVRLFNNVVDRRYEFPSPGSLGCIVTGDDTTSMTYDIVVFSHSGRPQRISKLHPSYMPLQYPLLFPYGEEGWSPRLKMRNQRGVWSPIVNATRLFQQYLVDAYTCIEEGRLDYITKHQSNLRSDYVSGLYDALSKGDREARVVGKRVFLPASFTGGPRFMYNHYQDALTICRVYGNPQYFITFTCNVKWPEITRYMDTHSQRDVHSRADIIARMFHVKVHEFIDFLKKDKTFGDVDAYLYTIEFQKRGLPHCHTLLWVKAADRIKNASDVDMYITAEMPDPTTDPTLYQTITSCMIHGPCGPLNPKAQCMKDGKCSKGYPKPFLHATLFDTEGYVRYKRNPNSHHMTLSGQVIDNRYVVPYNRRLSSRFQAHINVEYCGWNMMIKYLFKYISKGADRVRYAIQKAESPRASASVTVDSHHNTHGGSAVTPVNEVQNFLDGRYICPHEAAWRILNFHIHHRYPPVQILSVHEQNMQQLLFKEDNTIPQVLANPFSSVTTLLGWFRNNRRDPSGHELTYLEYPKSYKWDKSSKSWEPRVDDSSKVLGRLVFVHPTSGELFYLRMLLCHQKGCTSFEDLRTVSGTIYPTYRAACNALKLIGDDTEWLSAFTEASIWATSAQLRSLFCQLLLFCEVSSPQLLWECACDKMKDDYLYSIKREMPDRGLNSVADIVHQQLLSDLDHTLRSSVPPKSMAAFGLPVPSNDVHGILQNRLLLEEMSYDKEALQREHDNMLPMLNSEQLSVYNSVISSIENNEQILVFVYGHGGTGKTFLWRTIISHIRSKGKIVLAVAASGIASLLLPSGKTAHSRFKIPIDLTDKKSCDIKKRTSLADLLQRTSLIIWDEAPMSDRRCFEFLDRSLRDVLDCNEKLFGGISVLLGGDFRQTLPVLPRSTRSEIIALTLPCSYLWGSFTVHILHTNMRVNSSERPTGCSMSTSAFTGWLLRIGNGQMGMPDNDDPRDTSWLEIPDSLLIKPGNDSLNSLINFVYGDGVLNNPTVVDLSARAIVTPTNDVADNINTTVLGMVSSEERTYKSIDIIQPIGKRTSDFEGLRPMSSISELKTDGIGDPLQVRIVRKWRHDVRRYETWYLAVDRFGDAIQILGQRTNQSYIESILNLSHCYTISDYSCPMLDKYQKFLQNDFYIDVGLMSVIEQIPDTLTIPKNWFHFLSKRQLIDLGDTPSYYPDYIGVLSKIRDCVKVGGESCILLILTDESGSELAINLWKECITNPHKFDRNSLQPPPTTTVVAVTNLKPSISNGSLRHGSSHATHVYVNPDIPETTSLINLYIGPLRPMPPLAGTPSTLGDMRKKTRSELLDKTFLVRASIKDILFQNSWYQTTCTICKDPIFRRGENWFCSAHGHIDKPNYIYKLSVIITDATDSIQAAMSETSCRKLLGSNLDKFISENPMTNPNVLPINITNERGNTKTMSIQMIRASTSENIRFIIIDHEPQTRMSDTSIPTTPAPSKTTRVRQNNTSPGSSTDNQNVARPLTYDLAGATPKDSDNQIKK</sequence>
<feature type="domain" description="Helitron helicase-like" evidence="4">
    <location>
        <begin position="277"/>
        <end position="447"/>
    </location>
</feature>
<dbReference type="EMBL" id="OX465080">
    <property type="protein sequence ID" value="CAI9282195.1"/>
    <property type="molecule type" value="Genomic_DNA"/>
</dbReference>
<keyword evidence="1" id="KW-0378">Hydrolase</keyword>
<dbReference type="Gene3D" id="3.40.50.300">
    <property type="entry name" value="P-loop containing nucleotide triphosphate hydrolases"/>
    <property type="match status" value="1"/>
</dbReference>
<dbReference type="InterPro" id="IPR025476">
    <property type="entry name" value="Helitron_helicase-like"/>
</dbReference>
<feature type="compositionally biased region" description="Polar residues" evidence="2">
    <location>
        <begin position="1639"/>
        <end position="1674"/>
    </location>
</feature>
<evidence type="ECO:0000256" key="2">
    <source>
        <dbReference type="SAM" id="MobiDB-lite"/>
    </source>
</evidence>
<dbReference type="InterPro" id="IPR012340">
    <property type="entry name" value="NA-bd_OB-fold"/>
</dbReference>
<dbReference type="GO" id="GO:0005524">
    <property type="term" value="F:ATP binding"/>
    <property type="evidence" value="ECO:0007669"/>
    <property type="project" value="UniProtKB-KW"/>
</dbReference>
<evidence type="ECO:0000259" key="4">
    <source>
        <dbReference type="Pfam" id="PF14214"/>
    </source>
</evidence>
<keyword evidence="1" id="KW-0347">Helicase</keyword>
<dbReference type="InterPro" id="IPR010285">
    <property type="entry name" value="DNA_helicase_pif1-like_DEAD"/>
</dbReference>
<dbReference type="SUPFAM" id="SSF50249">
    <property type="entry name" value="Nucleic acid-binding proteins"/>
    <property type="match status" value="2"/>
</dbReference>
<dbReference type="PANTHER" id="PTHR10492">
    <property type="match status" value="1"/>
</dbReference>
<keyword evidence="1" id="KW-0547">Nucleotide-binding</keyword>
<dbReference type="InterPro" id="IPR027417">
    <property type="entry name" value="P-loop_NTPase"/>
</dbReference>
<reference evidence="5" key="1">
    <citation type="submission" date="2023-04" db="EMBL/GenBank/DDBJ databases">
        <authorList>
            <person name="Vijverberg K."/>
            <person name="Xiong W."/>
            <person name="Schranz E."/>
        </authorList>
    </citation>
    <scope>NUCLEOTIDE SEQUENCE</scope>
</reference>
<comment type="catalytic activity">
    <reaction evidence="1">
        <text>ATP + H2O = ADP + phosphate + H(+)</text>
        <dbReference type="Rhea" id="RHEA:13065"/>
        <dbReference type="ChEBI" id="CHEBI:15377"/>
        <dbReference type="ChEBI" id="CHEBI:15378"/>
        <dbReference type="ChEBI" id="CHEBI:30616"/>
        <dbReference type="ChEBI" id="CHEBI:43474"/>
        <dbReference type="ChEBI" id="CHEBI:456216"/>
        <dbReference type="EC" id="5.6.2.3"/>
    </reaction>
</comment>
<accession>A0AA35YXW2</accession>
<name>A0AA35YXW2_LACSI</name>